<comment type="caution">
    <text evidence="1">The sequence shown here is derived from an EMBL/GenBank/DDBJ whole genome shotgun (WGS) entry which is preliminary data.</text>
</comment>
<organism evidence="1 2">
    <name type="scientific">Kickxella alabastrina</name>
    <dbReference type="NCBI Taxonomy" id="61397"/>
    <lineage>
        <taxon>Eukaryota</taxon>
        <taxon>Fungi</taxon>
        <taxon>Fungi incertae sedis</taxon>
        <taxon>Zoopagomycota</taxon>
        <taxon>Kickxellomycotina</taxon>
        <taxon>Kickxellomycetes</taxon>
        <taxon>Kickxellales</taxon>
        <taxon>Kickxellaceae</taxon>
        <taxon>Kickxella</taxon>
    </lineage>
</organism>
<evidence type="ECO:0000313" key="2">
    <source>
        <dbReference type="Proteomes" id="UP001150581"/>
    </source>
</evidence>
<keyword evidence="2" id="KW-1185">Reference proteome</keyword>
<protein>
    <submittedName>
        <fullName evidence="1">Uncharacterized protein</fullName>
    </submittedName>
</protein>
<sequence>MSITIDKELPSPQVLQKQQQQHVLWKAKVDLVGGPSIQATAILQHLTPPSPNTAPATAPASESASASAPVTATAPASGHLRFLRPVSLPSIPPLLLTPACFALYLNAETQDSQQYINGLIHRILPLSTYNPAKGQLVHMGSQAILAHMEVSQDSSDNDDPFAKESIGAVVDWLLPVGTNCSYALVYVVWQNMRWQLALHLLAQPLESADFGFLSDNHCGENSESNEEEKELGVEMDFVRLLARKSNSSEQARMQQRAMSAESFLIHDSIRPQDPASINIGLRRVAGCNGKMTLTDIEALMRQQSLRSGTPPQPTSVLLLEKASEEMEMENKKMAKQLIIAALKERGVGRSHPDFAALWSQIYRSLKFALRDKIGRRGYTPRELQAEANKHTDFYCT</sequence>
<evidence type="ECO:0000313" key="1">
    <source>
        <dbReference type="EMBL" id="KAJ1889012.1"/>
    </source>
</evidence>
<gene>
    <name evidence="1" type="ORF">LPJ66_008268</name>
</gene>
<proteinExistence type="predicted"/>
<dbReference type="Proteomes" id="UP001150581">
    <property type="component" value="Unassembled WGS sequence"/>
</dbReference>
<name>A0ACC1ICP3_9FUNG</name>
<reference evidence="1" key="1">
    <citation type="submission" date="2022-07" db="EMBL/GenBank/DDBJ databases">
        <title>Phylogenomic reconstructions and comparative analyses of Kickxellomycotina fungi.</title>
        <authorList>
            <person name="Reynolds N.K."/>
            <person name="Stajich J.E."/>
            <person name="Barry K."/>
            <person name="Grigoriev I.V."/>
            <person name="Crous P."/>
            <person name="Smith M.E."/>
        </authorList>
    </citation>
    <scope>NUCLEOTIDE SEQUENCE</scope>
    <source>
        <strain evidence="1">Benny 63K</strain>
    </source>
</reference>
<dbReference type="EMBL" id="JANBPG010001629">
    <property type="protein sequence ID" value="KAJ1889012.1"/>
    <property type="molecule type" value="Genomic_DNA"/>
</dbReference>
<accession>A0ACC1ICP3</accession>